<evidence type="ECO:0000256" key="6">
    <source>
        <dbReference type="ARBA" id="ARBA00022723"/>
    </source>
</evidence>
<proteinExistence type="inferred from homology"/>
<dbReference type="EMBL" id="VSSQ01007092">
    <property type="protein sequence ID" value="MPM34828.1"/>
    <property type="molecule type" value="Genomic_DNA"/>
</dbReference>
<evidence type="ECO:0000256" key="10">
    <source>
        <dbReference type="ARBA" id="ARBA00022842"/>
    </source>
</evidence>
<accession>A0A644Z3H4</accession>
<dbReference type="NCBIfam" id="NF006830">
    <property type="entry name" value="PRK09355.1"/>
    <property type="match status" value="1"/>
</dbReference>
<dbReference type="SUPFAM" id="SSF53613">
    <property type="entry name" value="Ribokinase-like"/>
    <property type="match status" value="1"/>
</dbReference>
<keyword evidence="9" id="KW-0067">ATP-binding</keyword>
<evidence type="ECO:0000256" key="9">
    <source>
        <dbReference type="ARBA" id="ARBA00022840"/>
    </source>
</evidence>
<evidence type="ECO:0000256" key="8">
    <source>
        <dbReference type="ARBA" id="ARBA00022777"/>
    </source>
</evidence>
<reference evidence="13" key="1">
    <citation type="submission" date="2019-08" db="EMBL/GenBank/DDBJ databases">
        <authorList>
            <person name="Kucharzyk K."/>
            <person name="Murdoch R.W."/>
            <person name="Higgins S."/>
            <person name="Loffler F."/>
        </authorList>
    </citation>
    <scope>NUCLEOTIDE SEQUENCE</scope>
</reference>
<keyword evidence="5 13" id="KW-0808">Transferase</keyword>
<dbReference type="PRINTS" id="PR01099">
    <property type="entry name" value="HYETHTZKNASE"/>
</dbReference>
<evidence type="ECO:0000256" key="4">
    <source>
        <dbReference type="ARBA" id="ARBA00012129"/>
    </source>
</evidence>
<evidence type="ECO:0000256" key="11">
    <source>
        <dbReference type="ARBA" id="ARBA00022977"/>
    </source>
</evidence>
<dbReference type="InterPro" id="IPR000417">
    <property type="entry name" value="Hyethyz_kinase"/>
</dbReference>
<dbReference type="GO" id="GO:0004417">
    <property type="term" value="F:hydroxyethylthiazole kinase activity"/>
    <property type="evidence" value="ECO:0007669"/>
    <property type="project" value="UniProtKB-EC"/>
</dbReference>
<dbReference type="GO" id="GO:0009229">
    <property type="term" value="P:thiamine diphosphate biosynthetic process"/>
    <property type="evidence" value="ECO:0007669"/>
    <property type="project" value="UniProtKB-UniPathway"/>
</dbReference>
<organism evidence="13">
    <name type="scientific">bioreactor metagenome</name>
    <dbReference type="NCBI Taxonomy" id="1076179"/>
    <lineage>
        <taxon>unclassified sequences</taxon>
        <taxon>metagenomes</taxon>
        <taxon>ecological metagenomes</taxon>
    </lineage>
</organism>
<dbReference type="CDD" id="cd01170">
    <property type="entry name" value="THZ_kinase"/>
    <property type="match status" value="1"/>
</dbReference>
<comment type="pathway">
    <text evidence="3">Cofactor biosynthesis; thiamine diphosphate biosynthesis; 4-methyl-5-(2-phosphoethyl)-thiazole from 5-(2-hydroxyethyl)-4-methylthiazole: step 1/1.</text>
</comment>
<name>A0A644Z3H4_9ZZZZ</name>
<evidence type="ECO:0000256" key="2">
    <source>
        <dbReference type="ARBA" id="ARBA00001946"/>
    </source>
</evidence>
<dbReference type="AlphaFoldDB" id="A0A644Z3H4"/>
<evidence type="ECO:0000256" key="5">
    <source>
        <dbReference type="ARBA" id="ARBA00022679"/>
    </source>
</evidence>
<keyword evidence="8 13" id="KW-0418">Kinase</keyword>
<evidence type="ECO:0000256" key="7">
    <source>
        <dbReference type="ARBA" id="ARBA00022741"/>
    </source>
</evidence>
<dbReference type="Gene3D" id="3.40.1190.20">
    <property type="match status" value="1"/>
</dbReference>
<keyword evidence="11" id="KW-0784">Thiamine biosynthesis</keyword>
<dbReference type="GO" id="GO:0005524">
    <property type="term" value="F:ATP binding"/>
    <property type="evidence" value="ECO:0007669"/>
    <property type="project" value="UniProtKB-KW"/>
</dbReference>
<protein>
    <recommendedName>
        <fullName evidence="4">hydroxyethylthiazole kinase</fullName>
        <ecNumber evidence="4">2.7.1.50</ecNumber>
    </recommendedName>
</protein>
<dbReference type="UniPathway" id="UPA00060">
    <property type="reaction ID" value="UER00139"/>
</dbReference>
<dbReference type="InterPro" id="IPR029056">
    <property type="entry name" value="Ribokinase-like"/>
</dbReference>
<dbReference type="GO" id="GO:0009228">
    <property type="term" value="P:thiamine biosynthetic process"/>
    <property type="evidence" value="ECO:0007669"/>
    <property type="project" value="UniProtKB-KW"/>
</dbReference>
<comment type="catalytic activity">
    <reaction evidence="1">
        <text>5-(2-hydroxyethyl)-4-methylthiazole + ATP = 4-methyl-5-(2-phosphooxyethyl)-thiazole + ADP + H(+)</text>
        <dbReference type="Rhea" id="RHEA:24212"/>
        <dbReference type="ChEBI" id="CHEBI:15378"/>
        <dbReference type="ChEBI" id="CHEBI:17957"/>
        <dbReference type="ChEBI" id="CHEBI:30616"/>
        <dbReference type="ChEBI" id="CHEBI:58296"/>
        <dbReference type="ChEBI" id="CHEBI:456216"/>
        <dbReference type="EC" id="2.7.1.50"/>
    </reaction>
</comment>
<dbReference type="Pfam" id="PF02110">
    <property type="entry name" value="HK"/>
    <property type="match status" value="1"/>
</dbReference>
<keyword evidence="7" id="KW-0547">Nucleotide-binding</keyword>
<evidence type="ECO:0000313" key="13">
    <source>
        <dbReference type="EMBL" id="MPM34828.1"/>
    </source>
</evidence>
<sequence>MAVLLRGRRAPQVAAEVRHGELHLAALTGVDQALLQQRVAGRGEALRLAVEVDGDLGGAHRVLPTDLGHRPQVFPLRRGGALVARPEEADGQLRLGLRHRDRDVIGADRRDRRHIPDRLAVRLDEVRIAAGGPVERGQRGRIVRGALVGGRLGQRGIGRLPGQPVDPYVAEQSLGVGLRRRQHGRQVRQAGADDDQRQPLLAQLVAGGADGRHVRRLEVLHLVDVQRDAGAEVEGQPADVGEHLDQVDLDVARVGPSPGRGHVDARVPPVPQLGAGPGVGLDEGPYGAEHGPGPGGVTELADRHVQGGAERTTQRLAGAGLELAGAPAGAHRRGPQGVEQHGLADTAQPGEHHRAFRPALGHPGEHDVEGRQLVVPTGQGGRSLPGPRCVRVLDRVHTVTLWCRLPIPPDHGRSRWIVCRAMELSPVTPSALAASLERFRTGVPLVHCLTNSVVTNFTANVVLAAGGAPAMVDNPHEAGEFAAVAGGVLVNLGTPQDHTVAAMRLAAASAREHAVPWVLDPVAAGAIGWRTQVAVELLEQHPTVVRGNASEILGLLGGAGGRGVESSHSADDAVGSARQLATELGTVVAVSGPTDYLTDGTRTVALRNGHELMTKVTGVGCALGALMAGFAATTPDPLVAAATATTLLCLAAEAAPKNGTGSFAVGLLDALGAVTAEQLADRVTLEER</sequence>
<evidence type="ECO:0000256" key="3">
    <source>
        <dbReference type="ARBA" id="ARBA00004868"/>
    </source>
</evidence>
<feature type="region of interest" description="Disordered" evidence="12">
    <location>
        <begin position="258"/>
        <end position="297"/>
    </location>
</feature>
<comment type="caution">
    <text evidence="13">The sequence shown here is derived from an EMBL/GenBank/DDBJ whole genome shotgun (WGS) entry which is preliminary data.</text>
</comment>
<dbReference type="GO" id="GO:0000287">
    <property type="term" value="F:magnesium ion binding"/>
    <property type="evidence" value="ECO:0007669"/>
    <property type="project" value="InterPro"/>
</dbReference>
<dbReference type="HAMAP" id="MF_00228">
    <property type="entry name" value="Thz_kinase"/>
    <property type="match status" value="1"/>
</dbReference>
<feature type="region of interest" description="Disordered" evidence="12">
    <location>
        <begin position="326"/>
        <end position="349"/>
    </location>
</feature>
<keyword evidence="6" id="KW-0479">Metal-binding</keyword>
<comment type="cofactor">
    <cofactor evidence="2">
        <name>Mg(2+)</name>
        <dbReference type="ChEBI" id="CHEBI:18420"/>
    </cofactor>
</comment>
<dbReference type="EC" id="2.7.1.50" evidence="4"/>
<keyword evidence="10" id="KW-0460">Magnesium</keyword>
<evidence type="ECO:0000256" key="1">
    <source>
        <dbReference type="ARBA" id="ARBA00001771"/>
    </source>
</evidence>
<evidence type="ECO:0000256" key="12">
    <source>
        <dbReference type="SAM" id="MobiDB-lite"/>
    </source>
</evidence>
<gene>
    <name evidence="13" type="primary">thiM_13</name>
    <name evidence="13" type="ORF">SDC9_81418</name>
</gene>